<sequence length="48" mass="4680">MGADCGYGGNVGGVGVGPCPGPVGPWTSTGAILVLYILLVIILSACFI</sequence>
<keyword evidence="3" id="KW-1185">Reference proteome</keyword>
<organism evidence="2 3">
    <name type="scientific">Paenibacillus monticola</name>
    <dbReference type="NCBI Taxonomy" id="2666075"/>
    <lineage>
        <taxon>Bacteria</taxon>
        <taxon>Bacillati</taxon>
        <taxon>Bacillota</taxon>
        <taxon>Bacilli</taxon>
        <taxon>Bacillales</taxon>
        <taxon>Paenibacillaceae</taxon>
        <taxon>Paenibacillus</taxon>
    </lineage>
</organism>
<proteinExistence type="predicted"/>
<dbReference type="EMBL" id="WJXB01000007">
    <property type="protein sequence ID" value="MRN55230.1"/>
    <property type="molecule type" value="Genomic_DNA"/>
</dbReference>
<evidence type="ECO:0000313" key="2">
    <source>
        <dbReference type="EMBL" id="MRN55230.1"/>
    </source>
</evidence>
<keyword evidence="1" id="KW-0812">Transmembrane</keyword>
<keyword evidence="1" id="KW-0472">Membrane</keyword>
<accession>A0A7X2H859</accession>
<evidence type="ECO:0008006" key="4">
    <source>
        <dbReference type="Google" id="ProtNLM"/>
    </source>
</evidence>
<name>A0A7X2H859_9BACL</name>
<evidence type="ECO:0000313" key="3">
    <source>
        <dbReference type="Proteomes" id="UP000463051"/>
    </source>
</evidence>
<dbReference type="RefSeq" id="WP_195724402.1">
    <property type="nucleotide sequence ID" value="NZ_WJXB01000007.1"/>
</dbReference>
<evidence type="ECO:0000256" key="1">
    <source>
        <dbReference type="SAM" id="Phobius"/>
    </source>
</evidence>
<feature type="transmembrane region" description="Helical" evidence="1">
    <location>
        <begin position="26"/>
        <end position="47"/>
    </location>
</feature>
<protein>
    <recommendedName>
        <fullName evidence="4">Sporulation protein YjcZ</fullName>
    </recommendedName>
</protein>
<dbReference type="AlphaFoldDB" id="A0A7X2H859"/>
<comment type="caution">
    <text evidence="2">The sequence shown here is derived from an EMBL/GenBank/DDBJ whole genome shotgun (WGS) entry which is preliminary data.</text>
</comment>
<reference evidence="2 3" key="1">
    <citation type="submission" date="2019-11" db="EMBL/GenBank/DDBJ databases">
        <title>Paenibacillus monticola sp. nov., a novel PGPR strain isolated from mountain sample in China.</title>
        <authorList>
            <person name="Zhao Q."/>
            <person name="Li H.-P."/>
            <person name="Zhang J.-L."/>
        </authorList>
    </citation>
    <scope>NUCLEOTIDE SEQUENCE [LARGE SCALE GENOMIC DNA]</scope>
    <source>
        <strain evidence="2 3">LC-T2</strain>
    </source>
</reference>
<keyword evidence="1" id="KW-1133">Transmembrane helix</keyword>
<gene>
    <name evidence="2" type="ORF">GJB61_19810</name>
</gene>
<dbReference type="Proteomes" id="UP000463051">
    <property type="component" value="Unassembled WGS sequence"/>
</dbReference>